<evidence type="ECO:0000313" key="3">
    <source>
        <dbReference type="Proteomes" id="UP000190857"/>
    </source>
</evidence>
<proteinExistence type="predicted"/>
<organism evidence="2 3">
    <name type="scientific">Okibacterium fritillariae</name>
    <dbReference type="NCBI Taxonomy" id="123320"/>
    <lineage>
        <taxon>Bacteria</taxon>
        <taxon>Bacillati</taxon>
        <taxon>Actinomycetota</taxon>
        <taxon>Actinomycetes</taxon>
        <taxon>Micrococcales</taxon>
        <taxon>Microbacteriaceae</taxon>
        <taxon>Okibacterium</taxon>
    </lineage>
</organism>
<evidence type="ECO:0000256" key="1">
    <source>
        <dbReference type="SAM" id="MobiDB-lite"/>
    </source>
</evidence>
<name>A0A1T5IE56_9MICO</name>
<dbReference type="AlphaFoldDB" id="A0A1T5IE56"/>
<sequence length="578" mass="65292">MPDRSTQRQAQGFDSSADVASERAAATRTSQLFDRREQRSFRDEISRLAHLNARVNENGLITLLTSRAERRATLNASQPLLMPSLVWRGGVGIGMADVLLERLGATWHTYLPEEASKDRWAAELRDGLDSFARVAWCLRFGYTIAAVAIARKSFERWSFNIASSMQLATIENEPEADFFTRAWKASSNYVGERELGSEWSLMSELLHGRQVELAGQHVQIALDMQLTDQTRIHRAIAFFAEVSLRQVRGAVCRLAGERGHLKQNELSAALLPVEQLKGLPKQPDFLHLLWQPLLYGFVDADDTSTYIGWGASYRRIVNRRAEDRVGVGTFSDWMSIEERWVRAIERSRHSFQEEREVFGDAFSPLSLRARVTKYRIISEMTDILANEFRDTHRASALRSAAAALESAWVVWLQDVDDSLTLARSVLESTARARTHRLKPSRAAKMENGPQKQKAPHRWVDAAGWSRLSPFVRALSEYAHMQANSRHSGSWELLVKVQGLEVGGSADHTARGHALEKVAAMLAHEVADSLKIEWAALSEEFRHLVIEEDEASSQQNFERWLDATVALKTTHSFGSPDYR</sequence>
<gene>
    <name evidence="2" type="ORF">SAMN06309945_0320</name>
</gene>
<feature type="region of interest" description="Disordered" evidence="1">
    <location>
        <begin position="1"/>
        <end position="31"/>
    </location>
</feature>
<dbReference type="EMBL" id="FUZP01000001">
    <property type="protein sequence ID" value="SKC37427.1"/>
    <property type="molecule type" value="Genomic_DNA"/>
</dbReference>
<keyword evidence="3" id="KW-1185">Reference proteome</keyword>
<reference evidence="2 3" key="1">
    <citation type="submission" date="2017-02" db="EMBL/GenBank/DDBJ databases">
        <authorList>
            <person name="Peterson S.W."/>
        </authorList>
    </citation>
    <scope>NUCLEOTIDE SEQUENCE [LARGE SCALE GENOMIC DNA]</scope>
    <source>
        <strain evidence="2 3">VKM Ac-2059</strain>
    </source>
</reference>
<evidence type="ECO:0000313" key="2">
    <source>
        <dbReference type="EMBL" id="SKC37427.1"/>
    </source>
</evidence>
<accession>A0A1T5IE56</accession>
<protein>
    <submittedName>
        <fullName evidence="2">Uncharacterized protein</fullName>
    </submittedName>
</protein>
<dbReference type="Proteomes" id="UP000190857">
    <property type="component" value="Unassembled WGS sequence"/>
</dbReference>